<evidence type="ECO:0000313" key="2">
    <source>
        <dbReference type="EMBL" id="GGI03755.1"/>
    </source>
</evidence>
<dbReference type="GO" id="GO:0046081">
    <property type="term" value="P:dUTP catabolic process"/>
    <property type="evidence" value="ECO:0007669"/>
    <property type="project" value="TreeGrafter"/>
</dbReference>
<dbReference type="SUPFAM" id="SSF101386">
    <property type="entry name" value="all-alpha NTP pyrophosphatases"/>
    <property type="match status" value="2"/>
</dbReference>
<dbReference type="GO" id="GO:0046061">
    <property type="term" value="P:dATP catabolic process"/>
    <property type="evidence" value="ECO:0007669"/>
    <property type="project" value="TreeGrafter"/>
</dbReference>
<reference evidence="2" key="1">
    <citation type="journal article" date="2014" name="Int. J. Syst. Evol. Microbiol.">
        <title>Complete genome sequence of Corynebacterium casei LMG S-19264T (=DSM 44701T), isolated from a smear-ripened cheese.</title>
        <authorList>
            <consortium name="US DOE Joint Genome Institute (JGI-PGF)"/>
            <person name="Walter F."/>
            <person name="Albersmeier A."/>
            <person name="Kalinowski J."/>
            <person name="Ruckert C."/>
        </authorList>
    </citation>
    <scope>NUCLEOTIDE SEQUENCE</scope>
    <source>
        <strain evidence="2">CGMCC 1.14988</strain>
    </source>
</reference>
<dbReference type="NCBIfam" id="NF007113">
    <property type="entry name" value="PRK09562.1"/>
    <property type="match status" value="1"/>
</dbReference>
<comment type="caution">
    <text evidence="2">The sequence shown here is derived from an EMBL/GenBank/DDBJ whole genome shotgun (WGS) entry which is preliminary data.</text>
</comment>
<gene>
    <name evidence="2" type="ORF">GCM10011354_05620</name>
</gene>
<dbReference type="EMBL" id="BMHA01000002">
    <property type="protein sequence ID" value="GGI03755.1"/>
    <property type="molecule type" value="Genomic_DNA"/>
</dbReference>
<dbReference type="GO" id="GO:0046076">
    <property type="term" value="P:dTTP catabolic process"/>
    <property type="evidence" value="ECO:0007669"/>
    <property type="project" value="TreeGrafter"/>
</dbReference>
<dbReference type="InterPro" id="IPR048015">
    <property type="entry name" value="NTP-PPase_MazG-like_N"/>
</dbReference>
<sequence length="388" mass="42543">MSPTAGSEPPRVVLVETSDALPGLLPFQAWDALASAPVVHLRDPDAHPSAQHLFFAGLDLVTVEPSPLERRDLDLARPGSPEDRRLAKALLAQAEADGVVVYLLGPGDEGLGPTLGGQAQLLGAEVEFVFLAQQPAGAEFTRLVDVLRRLRDPEHGCPWDLEQDHHTLGRYLVEETYELLDAIERGVDVDIEEELGDVLLQVVFQAQVARDRGAFGIDDVTRGIVDKLVRRHPHVFADVEVDGAEDVQRNWDQLKAAEKTDRTGPFDGVPPALPGLLLLETLERKAAKRGFDWGGSHEPADRVREELDELLAADGEHRLEEFGDLLGAVVGLGRTLGIDPEEAARAAGRKFRSRFEAMLALAAKRDLPVDDLSRDTWLELWDEVKAPD</sequence>
<dbReference type="GO" id="GO:0006203">
    <property type="term" value="P:dGTP catabolic process"/>
    <property type="evidence" value="ECO:0007669"/>
    <property type="project" value="TreeGrafter"/>
</dbReference>
<dbReference type="InterPro" id="IPR011551">
    <property type="entry name" value="NTP_PyrPHydrolase_MazG"/>
</dbReference>
<dbReference type="InterPro" id="IPR048011">
    <property type="entry name" value="NTP-PPase_MazG-like_C"/>
</dbReference>
<dbReference type="PANTHER" id="PTHR30522:SF0">
    <property type="entry name" value="NUCLEOSIDE TRIPHOSPHATE PYROPHOSPHOHYDROLASE"/>
    <property type="match status" value="1"/>
</dbReference>
<evidence type="ECO:0000259" key="1">
    <source>
        <dbReference type="Pfam" id="PF03819"/>
    </source>
</evidence>
<dbReference type="Proteomes" id="UP000650511">
    <property type="component" value="Unassembled WGS sequence"/>
</dbReference>
<protein>
    <recommendedName>
        <fullName evidence="1">NTP pyrophosphohydrolase MazG-like domain-containing protein</fullName>
    </recommendedName>
</protein>
<dbReference type="InterPro" id="IPR004518">
    <property type="entry name" value="MazG-like_dom"/>
</dbReference>
<dbReference type="NCBIfam" id="TIGR00444">
    <property type="entry name" value="mazG"/>
    <property type="match status" value="1"/>
</dbReference>
<dbReference type="CDD" id="cd11529">
    <property type="entry name" value="NTP-PPase_MazG_Cterm"/>
    <property type="match status" value="1"/>
</dbReference>
<dbReference type="GO" id="GO:0047429">
    <property type="term" value="F:nucleoside triphosphate diphosphatase activity"/>
    <property type="evidence" value="ECO:0007669"/>
    <property type="project" value="InterPro"/>
</dbReference>
<dbReference type="Pfam" id="PF03819">
    <property type="entry name" value="MazG"/>
    <property type="match status" value="1"/>
</dbReference>
<dbReference type="PANTHER" id="PTHR30522">
    <property type="entry name" value="NUCLEOSIDE TRIPHOSPHATE PYROPHOSPHOHYDROLASE"/>
    <property type="match status" value="1"/>
</dbReference>
<organism evidence="2 3">
    <name type="scientific">Egicoccus halophilus</name>
    <dbReference type="NCBI Taxonomy" id="1670830"/>
    <lineage>
        <taxon>Bacteria</taxon>
        <taxon>Bacillati</taxon>
        <taxon>Actinomycetota</taxon>
        <taxon>Nitriliruptoria</taxon>
        <taxon>Egicoccales</taxon>
        <taxon>Egicoccaceae</taxon>
        <taxon>Egicoccus</taxon>
    </lineage>
</organism>
<dbReference type="Gene3D" id="1.10.287.1080">
    <property type="entry name" value="MazG-like"/>
    <property type="match status" value="2"/>
</dbReference>
<dbReference type="CDD" id="cd11528">
    <property type="entry name" value="NTP-PPase_MazG_Nterm"/>
    <property type="match status" value="1"/>
</dbReference>
<proteinExistence type="predicted"/>
<dbReference type="GO" id="GO:0006950">
    <property type="term" value="P:response to stress"/>
    <property type="evidence" value="ECO:0007669"/>
    <property type="project" value="UniProtKB-ARBA"/>
</dbReference>
<reference evidence="2" key="2">
    <citation type="submission" date="2020-09" db="EMBL/GenBank/DDBJ databases">
        <authorList>
            <person name="Sun Q."/>
            <person name="Zhou Y."/>
        </authorList>
    </citation>
    <scope>NUCLEOTIDE SEQUENCE</scope>
    <source>
        <strain evidence="2">CGMCC 1.14988</strain>
    </source>
</reference>
<accession>A0A8J3ABY7</accession>
<dbReference type="GO" id="GO:0046047">
    <property type="term" value="P:TTP catabolic process"/>
    <property type="evidence" value="ECO:0007669"/>
    <property type="project" value="TreeGrafter"/>
</dbReference>
<evidence type="ECO:0000313" key="3">
    <source>
        <dbReference type="Proteomes" id="UP000650511"/>
    </source>
</evidence>
<dbReference type="GO" id="GO:0046052">
    <property type="term" value="P:UTP catabolic process"/>
    <property type="evidence" value="ECO:0007669"/>
    <property type="project" value="TreeGrafter"/>
</dbReference>
<dbReference type="FunFam" id="1.10.287.1080:FF:000001">
    <property type="entry name" value="Nucleoside triphosphate pyrophosphohydrolase"/>
    <property type="match status" value="1"/>
</dbReference>
<keyword evidence="3" id="KW-1185">Reference proteome</keyword>
<dbReference type="AlphaFoldDB" id="A0A8J3ABY7"/>
<dbReference type="OrthoDB" id="9808939at2"/>
<dbReference type="RefSeq" id="WP_130650935.1">
    <property type="nucleotide sequence ID" value="NZ_BMHA01000002.1"/>
</dbReference>
<feature type="domain" description="NTP pyrophosphohydrolase MazG-like" evidence="1">
    <location>
        <begin position="163"/>
        <end position="236"/>
    </location>
</feature>
<name>A0A8J3ABY7_9ACTN</name>